<name>A0ABU4TFK9_9PSEU</name>
<proteinExistence type="predicted"/>
<protein>
    <submittedName>
        <fullName evidence="2">Uncharacterized protein</fullName>
    </submittedName>
</protein>
<sequence>MRAVTAALTGAVCGAGWFASIEPAGDLPCRESGLGCALFAVLILIPALVVGWGLVGWGLLRLGRFSPAWPTAVAGTVAAVALLLLSSFLLRFVQVQLPEESGIVVVALAGAGGYALAAKVTAGYGGRRDRTEHRGQDG</sequence>
<dbReference type="Proteomes" id="UP001285521">
    <property type="component" value="Unassembled WGS sequence"/>
</dbReference>
<dbReference type="EMBL" id="JAXAVW010000049">
    <property type="protein sequence ID" value="MDX8036819.1"/>
    <property type="molecule type" value="Genomic_DNA"/>
</dbReference>
<keyword evidence="1" id="KW-0472">Membrane</keyword>
<evidence type="ECO:0000313" key="2">
    <source>
        <dbReference type="EMBL" id="MDX8036819.1"/>
    </source>
</evidence>
<keyword evidence="1" id="KW-1133">Transmembrane helix</keyword>
<keyword evidence="1" id="KW-0812">Transmembrane</keyword>
<evidence type="ECO:0000256" key="1">
    <source>
        <dbReference type="SAM" id="Phobius"/>
    </source>
</evidence>
<evidence type="ECO:0000313" key="3">
    <source>
        <dbReference type="Proteomes" id="UP001285521"/>
    </source>
</evidence>
<feature type="transmembrane region" description="Helical" evidence="1">
    <location>
        <begin position="102"/>
        <end position="124"/>
    </location>
</feature>
<accession>A0ABU4TFK9</accession>
<reference evidence="2 3" key="2">
    <citation type="submission" date="2023-11" db="EMBL/GenBank/DDBJ databases">
        <authorList>
            <person name="Lara A.C."/>
            <person name="Chronakova A."/>
        </authorList>
    </citation>
    <scope>NUCLEOTIDE SEQUENCE [LARGE SCALE GENOMIC DNA]</scope>
    <source>
        <strain evidence="2 3">BCCO 10_0856</strain>
    </source>
</reference>
<reference evidence="2 3" key="1">
    <citation type="submission" date="2023-11" db="EMBL/GenBank/DDBJ databases">
        <title>Lentzea sokolovensis, sp. nov., Lentzea kristufkii, sp. nov., and Lentzea miocenensis, sp. nov., rare actinobacteria from Sokolov Coal Basin, Miocene lacustrine sediment, Czech Republic.</title>
        <authorList>
            <person name="Lara A."/>
            <person name="Kotroba L."/>
            <person name="Nouioui I."/>
            <person name="Neumann-Schaal M."/>
            <person name="Mast Y."/>
            <person name="Chronakova A."/>
        </authorList>
    </citation>
    <scope>NUCLEOTIDE SEQUENCE [LARGE SCALE GENOMIC DNA]</scope>
    <source>
        <strain evidence="2 3">BCCO 10_0856</strain>
    </source>
</reference>
<organism evidence="2 3">
    <name type="scientific">Lentzea miocenica</name>
    <dbReference type="NCBI Taxonomy" id="3095431"/>
    <lineage>
        <taxon>Bacteria</taxon>
        <taxon>Bacillati</taxon>
        <taxon>Actinomycetota</taxon>
        <taxon>Actinomycetes</taxon>
        <taxon>Pseudonocardiales</taxon>
        <taxon>Pseudonocardiaceae</taxon>
        <taxon>Lentzea</taxon>
    </lineage>
</organism>
<gene>
    <name evidence="2" type="ORF">SK803_42050</name>
</gene>
<feature type="transmembrane region" description="Helical" evidence="1">
    <location>
        <begin position="72"/>
        <end position="90"/>
    </location>
</feature>
<feature type="transmembrane region" description="Helical" evidence="1">
    <location>
        <begin position="37"/>
        <end position="60"/>
    </location>
</feature>
<comment type="caution">
    <text evidence="2">The sequence shown here is derived from an EMBL/GenBank/DDBJ whole genome shotgun (WGS) entry which is preliminary data.</text>
</comment>
<keyword evidence="3" id="KW-1185">Reference proteome</keyword>
<dbReference type="RefSeq" id="WP_319971811.1">
    <property type="nucleotide sequence ID" value="NZ_JAXAVW010000049.1"/>
</dbReference>